<protein>
    <recommendedName>
        <fullName evidence="3">DUF2071 domain-containing protein</fullName>
    </recommendedName>
</protein>
<dbReference type="Proteomes" id="UP001230933">
    <property type="component" value="Plasmid pMGMM8_1"/>
</dbReference>
<geneLocation type="plasmid" evidence="1 2">
    <name>pMGMM8_1</name>
</geneLocation>
<reference evidence="1" key="1">
    <citation type="submission" date="2023-08" db="EMBL/GenBank/DDBJ databases">
        <title>Isolation and Characterization of Rhodococcus erythropolis MGMM8.</title>
        <authorList>
            <person name="Diabankana R.G.C."/>
            <person name="Afordoanyi D.M."/>
            <person name="Validov S.Z."/>
        </authorList>
    </citation>
    <scope>NUCLEOTIDE SEQUENCE</scope>
    <source>
        <strain evidence="1">MGMM8</strain>
        <plasmid evidence="1">pMGMM8_1</plasmid>
    </source>
</reference>
<name>A0AAX3ZZG2_RHOER</name>
<accession>A0AAX3ZZG2</accession>
<sequence>MSELIDDVLTAHGGAQRWKSVSTITARGRIGGLLPTRFAGNKLASFTAEVHVAARRTVLHDFPQAGNRAVFEEGDVRIETRDGEPLASRIDPRSAFFGRSGIRRNVRWDPLDTAYFAGYALWNYLTAPLLLGRADIAVTEGEPWQESGQRWWRRLHATFPEQIDTHCRRQTFYVDPAGLIRRHDFVAEPVGRWAAASLYCDDHREFDGLVFPVRRRVLPRGPRGRVFPGPTLLALDFDEIETED</sequence>
<dbReference type="AlphaFoldDB" id="A0AAX3ZZG2"/>
<organism evidence="1 2">
    <name type="scientific">Rhodococcus erythropolis</name>
    <name type="common">Arthrobacter picolinophilus</name>
    <dbReference type="NCBI Taxonomy" id="1833"/>
    <lineage>
        <taxon>Bacteria</taxon>
        <taxon>Bacillati</taxon>
        <taxon>Actinomycetota</taxon>
        <taxon>Actinomycetes</taxon>
        <taxon>Mycobacteriales</taxon>
        <taxon>Nocardiaceae</taxon>
        <taxon>Rhodococcus</taxon>
        <taxon>Rhodococcus erythropolis group</taxon>
    </lineage>
</organism>
<proteinExistence type="predicted"/>
<evidence type="ECO:0000313" key="2">
    <source>
        <dbReference type="Proteomes" id="UP001230933"/>
    </source>
</evidence>
<gene>
    <name evidence="1" type="ORF">QIE55_32310</name>
</gene>
<keyword evidence="1" id="KW-0614">Plasmid</keyword>
<evidence type="ECO:0000313" key="1">
    <source>
        <dbReference type="EMBL" id="WMN03092.1"/>
    </source>
</evidence>
<dbReference type="RefSeq" id="WP_308372613.1">
    <property type="nucleotide sequence ID" value="NZ_CP133191.1"/>
</dbReference>
<dbReference type="EMBL" id="CP133191">
    <property type="protein sequence ID" value="WMN03092.1"/>
    <property type="molecule type" value="Genomic_DNA"/>
</dbReference>
<evidence type="ECO:0008006" key="3">
    <source>
        <dbReference type="Google" id="ProtNLM"/>
    </source>
</evidence>